<comment type="subcellular location">
    <subcellularLocation>
        <location evidence="1">Membrane</location>
        <topology evidence="1">Multi-pass membrane protein</topology>
    </subcellularLocation>
</comment>
<protein>
    <recommendedName>
        <fullName evidence="8">Rhodopsin domain-containing protein</fullName>
    </recommendedName>
</protein>
<dbReference type="OrthoDB" id="61113at2759"/>
<keyword evidence="2 7" id="KW-0812">Transmembrane</keyword>
<feature type="transmembrane region" description="Helical" evidence="7">
    <location>
        <begin position="197"/>
        <end position="221"/>
    </location>
</feature>
<organism evidence="9 10">
    <name type="scientific">Dendryphion nanum</name>
    <dbReference type="NCBI Taxonomy" id="256645"/>
    <lineage>
        <taxon>Eukaryota</taxon>
        <taxon>Fungi</taxon>
        <taxon>Dikarya</taxon>
        <taxon>Ascomycota</taxon>
        <taxon>Pezizomycotina</taxon>
        <taxon>Dothideomycetes</taxon>
        <taxon>Pleosporomycetidae</taxon>
        <taxon>Pleosporales</taxon>
        <taxon>Torulaceae</taxon>
        <taxon>Dendryphion</taxon>
    </lineage>
</organism>
<keyword evidence="3 7" id="KW-1133">Transmembrane helix</keyword>
<evidence type="ECO:0000256" key="2">
    <source>
        <dbReference type="ARBA" id="ARBA00022692"/>
    </source>
</evidence>
<evidence type="ECO:0000256" key="7">
    <source>
        <dbReference type="SAM" id="Phobius"/>
    </source>
</evidence>
<evidence type="ECO:0000256" key="1">
    <source>
        <dbReference type="ARBA" id="ARBA00004141"/>
    </source>
</evidence>
<feature type="transmembrane region" description="Helical" evidence="7">
    <location>
        <begin position="113"/>
        <end position="137"/>
    </location>
</feature>
<evidence type="ECO:0000256" key="5">
    <source>
        <dbReference type="ARBA" id="ARBA00038359"/>
    </source>
</evidence>
<feature type="domain" description="Rhodopsin" evidence="8">
    <location>
        <begin position="54"/>
        <end position="301"/>
    </location>
</feature>
<feature type="transmembrane region" description="Helical" evidence="7">
    <location>
        <begin position="272"/>
        <end position="298"/>
    </location>
</feature>
<dbReference type="InterPro" id="IPR049326">
    <property type="entry name" value="Rhodopsin_dom_fungi"/>
</dbReference>
<dbReference type="AlphaFoldDB" id="A0A9P9IR37"/>
<evidence type="ECO:0000256" key="3">
    <source>
        <dbReference type="ARBA" id="ARBA00022989"/>
    </source>
</evidence>
<keyword evidence="10" id="KW-1185">Reference proteome</keyword>
<feature type="transmembrane region" description="Helical" evidence="7">
    <location>
        <begin position="149"/>
        <end position="169"/>
    </location>
</feature>
<feature type="transmembrane region" description="Helical" evidence="7">
    <location>
        <begin position="70"/>
        <end position="93"/>
    </location>
</feature>
<dbReference type="EMBL" id="JAGMWT010000005">
    <property type="protein sequence ID" value="KAH7128150.1"/>
    <property type="molecule type" value="Genomic_DNA"/>
</dbReference>
<dbReference type="Proteomes" id="UP000700596">
    <property type="component" value="Unassembled WGS sequence"/>
</dbReference>
<name>A0A9P9IR37_9PLEO</name>
<dbReference type="Pfam" id="PF20684">
    <property type="entry name" value="Fung_rhodopsin"/>
    <property type="match status" value="1"/>
</dbReference>
<feature type="transmembrane region" description="Helical" evidence="7">
    <location>
        <begin position="233"/>
        <end position="252"/>
    </location>
</feature>
<evidence type="ECO:0000313" key="10">
    <source>
        <dbReference type="Proteomes" id="UP000700596"/>
    </source>
</evidence>
<evidence type="ECO:0000256" key="4">
    <source>
        <dbReference type="ARBA" id="ARBA00023136"/>
    </source>
</evidence>
<dbReference type="PANTHER" id="PTHR33048:SF47">
    <property type="entry name" value="INTEGRAL MEMBRANE PROTEIN-RELATED"/>
    <property type="match status" value="1"/>
</dbReference>
<dbReference type="PANTHER" id="PTHR33048">
    <property type="entry name" value="PTH11-LIKE INTEGRAL MEMBRANE PROTEIN (AFU_ORTHOLOGUE AFUA_5G11245)"/>
    <property type="match status" value="1"/>
</dbReference>
<sequence length="386" mass="43423">MAATATNDVFVKVFLEMMKNPPDPNDPGPLSNRKETMYGVVIPFHIISWATVVFRLYTRFRIQRNPGWDDLFVVLAAIFNLIAMVCFLVGINYGMGKHLIYIPLPHIERVFTWLYIQNGSYHTTSFFIKVSLLCQYLRLFRNGILRTTCWIVMVLVCLWGAAYCFLAWFPCFPVRGFWDRSVDAKCYAFGMSSISGAMAAFTSFAATNMAFDTIIFLIPLTKYFKPGLGRKEYLALTALFSLGSIVVILAALRLWSAANRDPQAPSSLDFTWWYPITLILACLEVDFALMCASMPIFWPVLIESFAQILVVQEVRVTHHRFGELDSPSGFEMGRTNSIKSSTSTEGLTSLQKAGADWGSVEGSLVRDHNTGKAPGVSEVEIQGQRR</sequence>
<comment type="caution">
    <text evidence="9">The sequence shown here is derived from an EMBL/GenBank/DDBJ whole genome shotgun (WGS) entry which is preliminary data.</text>
</comment>
<proteinExistence type="inferred from homology"/>
<reference evidence="9" key="1">
    <citation type="journal article" date="2021" name="Nat. Commun.">
        <title>Genetic determinants of endophytism in the Arabidopsis root mycobiome.</title>
        <authorList>
            <person name="Mesny F."/>
            <person name="Miyauchi S."/>
            <person name="Thiergart T."/>
            <person name="Pickel B."/>
            <person name="Atanasova L."/>
            <person name="Karlsson M."/>
            <person name="Huettel B."/>
            <person name="Barry K.W."/>
            <person name="Haridas S."/>
            <person name="Chen C."/>
            <person name="Bauer D."/>
            <person name="Andreopoulos W."/>
            <person name="Pangilinan J."/>
            <person name="LaButti K."/>
            <person name="Riley R."/>
            <person name="Lipzen A."/>
            <person name="Clum A."/>
            <person name="Drula E."/>
            <person name="Henrissat B."/>
            <person name="Kohler A."/>
            <person name="Grigoriev I.V."/>
            <person name="Martin F.M."/>
            <person name="Hacquard S."/>
        </authorList>
    </citation>
    <scope>NUCLEOTIDE SEQUENCE</scope>
    <source>
        <strain evidence="9">MPI-CAGE-CH-0243</strain>
    </source>
</reference>
<evidence type="ECO:0000256" key="6">
    <source>
        <dbReference type="SAM" id="MobiDB-lite"/>
    </source>
</evidence>
<dbReference type="InterPro" id="IPR052337">
    <property type="entry name" value="SAT4-like"/>
</dbReference>
<evidence type="ECO:0000259" key="8">
    <source>
        <dbReference type="Pfam" id="PF20684"/>
    </source>
</evidence>
<dbReference type="GO" id="GO:0016020">
    <property type="term" value="C:membrane"/>
    <property type="evidence" value="ECO:0007669"/>
    <property type="project" value="UniProtKB-SubCell"/>
</dbReference>
<accession>A0A9P9IR37</accession>
<comment type="similarity">
    <text evidence="5">Belongs to the SAT4 family.</text>
</comment>
<keyword evidence="4 7" id="KW-0472">Membrane</keyword>
<feature type="region of interest" description="Disordered" evidence="6">
    <location>
        <begin position="364"/>
        <end position="386"/>
    </location>
</feature>
<feature type="transmembrane region" description="Helical" evidence="7">
    <location>
        <begin position="37"/>
        <end position="58"/>
    </location>
</feature>
<evidence type="ECO:0000313" key="9">
    <source>
        <dbReference type="EMBL" id="KAH7128150.1"/>
    </source>
</evidence>
<gene>
    <name evidence="9" type="ORF">B0J11DRAFT_430864</name>
</gene>